<gene>
    <name evidence="4" type="ORF">BN2614_LOCUS1</name>
</gene>
<accession>A0A9X9Q851</accession>
<feature type="non-terminal residue" evidence="4">
    <location>
        <position position="181"/>
    </location>
</feature>
<dbReference type="Gene3D" id="3.30.505.10">
    <property type="entry name" value="SH2 domain"/>
    <property type="match status" value="1"/>
</dbReference>
<evidence type="ECO:0000313" key="4">
    <source>
        <dbReference type="EMBL" id="VCX38654.1"/>
    </source>
</evidence>
<reference evidence="4 5" key="1">
    <citation type="submission" date="2018-10" db="EMBL/GenBank/DDBJ databases">
        <authorList>
            <person name="Ekblom R."/>
            <person name="Jareborg N."/>
        </authorList>
    </citation>
    <scope>NUCLEOTIDE SEQUENCE [LARGE SCALE GENOMIC DNA]</scope>
    <source>
        <tissue evidence="4">Muscle</tissue>
    </source>
</reference>
<dbReference type="SMART" id="SM00252">
    <property type="entry name" value="SH2"/>
    <property type="match status" value="1"/>
</dbReference>
<dbReference type="InterPro" id="IPR000980">
    <property type="entry name" value="SH2"/>
</dbReference>
<dbReference type="PROSITE" id="PS50001">
    <property type="entry name" value="SH2"/>
    <property type="match status" value="1"/>
</dbReference>
<feature type="domain" description="SH2" evidence="3">
    <location>
        <begin position="35"/>
        <end position="128"/>
    </location>
</feature>
<feature type="region of interest" description="Disordered" evidence="2">
    <location>
        <begin position="1"/>
        <end position="21"/>
    </location>
</feature>
<dbReference type="FunFam" id="3.30.505.10:FF:000053">
    <property type="entry name" value="Dual adapter for phosphotyrosine and 3-phosphotyrosine and 3-phosphoinositide"/>
    <property type="match status" value="1"/>
</dbReference>
<dbReference type="AlphaFoldDB" id="A0A9X9Q851"/>
<evidence type="ECO:0000313" key="5">
    <source>
        <dbReference type="Proteomes" id="UP000269945"/>
    </source>
</evidence>
<dbReference type="PANTHER" id="PTHR14336">
    <property type="entry name" value="TANDEM PH DOMAIN CONTAINING PROTEIN"/>
    <property type="match status" value="1"/>
</dbReference>
<sequence>MGRAESLEGKMSTQDPSDLWSRSDGEAELLQDLGWYHGNLTRHAAEALLLSNGCDGSYLLRTLNNLKHFFFPFRAKDSVKHFHVEYTGYSFKFGFNEFSSLKDFVKHFANQPLIGSETGTLIVLKHPYPRKVEEPSIYESVRVHTAMQTGRTESDLVPTAPSLGTKEGYLTKQGGLVKVRK</sequence>
<name>A0A9X9Q851_GULGU</name>
<keyword evidence="5" id="KW-1185">Reference proteome</keyword>
<dbReference type="EMBL" id="CYRY02043962">
    <property type="protein sequence ID" value="VCX38654.1"/>
    <property type="molecule type" value="Genomic_DNA"/>
</dbReference>
<evidence type="ECO:0000259" key="3">
    <source>
        <dbReference type="PROSITE" id="PS50001"/>
    </source>
</evidence>
<dbReference type="PRINTS" id="PR00401">
    <property type="entry name" value="SH2DOMAIN"/>
</dbReference>
<dbReference type="InterPro" id="IPR036860">
    <property type="entry name" value="SH2_dom_sf"/>
</dbReference>
<protein>
    <recommendedName>
        <fullName evidence="3">SH2 domain-containing protein</fullName>
    </recommendedName>
</protein>
<evidence type="ECO:0000256" key="1">
    <source>
        <dbReference type="PROSITE-ProRule" id="PRU00191"/>
    </source>
</evidence>
<comment type="caution">
    <text evidence="4">The sequence shown here is derived from an EMBL/GenBank/DDBJ whole genome shotgun (WGS) entry which is preliminary data.</text>
</comment>
<dbReference type="Proteomes" id="UP000269945">
    <property type="component" value="Unassembled WGS sequence"/>
</dbReference>
<dbReference type="InterPro" id="IPR051707">
    <property type="entry name" value="PI-Interact_SigTrans_Reg"/>
</dbReference>
<dbReference type="SUPFAM" id="SSF55550">
    <property type="entry name" value="SH2 domain"/>
    <property type="match status" value="1"/>
</dbReference>
<evidence type="ECO:0000256" key="2">
    <source>
        <dbReference type="SAM" id="MobiDB-lite"/>
    </source>
</evidence>
<dbReference type="PANTHER" id="PTHR14336:SF15">
    <property type="entry name" value="DUAL ADAPTER FOR PHOSPHOTYROSINE AND 3-PHOSPHOTYROSINE AND 3-PHOSPHOINOSITIDE"/>
    <property type="match status" value="1"/>
</dbReference>
<keyword evidence="1" id="KW-0727">SH2 domain</keyword>
<dbReference type="Pfam" id="PF00017">
    <property type="entry name" value="SH2"/>
    <property type="match status" value="1"/>
</dbReference>
<organism evidence="4 5">
    <name type="scientific">Gulo gulo</name>
    <name type="common">Wolverine</name>
    <name type="synonym">Gluton</name>
    <dbReference type="NCBI Taxonomy" id="48420"/>
    <lineage>
        <taxon>Eukaryota</taxon>
        <taxon>Metazoa</taxon>
        <taxon>Chordata</taxon>
        <taxon>Craniata</taxon>
        <taxon>Vertebrata</taxon>
        <taxon>Euteleostomi</taxon>
        <taxon>Mammalia</taxon>
        <taxon>Eutheria</taxon>
        <taxon>Laurasiatheria</taxon>
        <taxon>Carnivora</taxon>
        <taxon>Caniformia</taxon>
        <taxon>Musteloidea</taxon>
        <taxon>Mustelidae</taxon>
        <taxon>Guloninae</taxon>
        <taxon>Gulo</taxon>
    </lineage>
</organism>
<proteinExistence type="predicted"/>